<protein>
    <recommendedName>
        <fullName evidence="6">UDP-glucose 4-epimerase</fullName>
        <ecNumber evidence="5">5.1.3.2</ecNumber>
    </recommendedName>
    <alternativeName>
        <fullName evidence="11">Galactowaldenase</fullName>
    </alternativeName>
    <alternativeName>
        <fullName evidence="10">UDP-galactose 4-epimerase</fullName>
    </alternativeName>
</protein>
<dbReference type="OrthoDB" id="9801785at2"/>
<evidence type="ECO:0000256" key="5">
    <source>
        <dbReference type="ARBA" id="ARBA00013189"/>
    </source>
</evidence>
<accession>A0A646KI62</accession>
<dbReference type="RefSeq" id="WP_153523500.1">
    <property type="nucleotide sequence ID" value="NZ_JBEPDZ010000034.1"/>
</dbReference>
<dbReference type="Pfam" id="PF01370">
    <property type="entry name" value="Epimerase"/>
    <property type="match status" value="1"/>
</dbReference>
<dbReference type="AlphaFoldDB" id="A0A646KI62"/>
<dbReference type="EMBL" id="VCLA01000138">
    <property type="protein sequence ID" value="MQT01760.1"/>
    <property type="molecule type" value="Genomic_DNA"/>
</dbReference>
<evidence type="ECO:0000256" key="9">
    <source>
        <dbReference type="ARBA" id="ARBA00023277"/>
    </source>
</evidence>
<evidence type="ECO:0000256" key="4">
    <source>
        <dbReference type="ARBA" id="ARBA00007637"/>
    </source>
</evidence>
<gene>
    <name evidence="13" type="primary">galE</name>
    <name evidence="13" type="ORF">FF041_16545</name>
</gene>
<comment type="pathway">
    <text evidence="3">Carbohydrate metabolism; galactose metabolism.</text>
</comment>
<dbReference type="Proteomes" id="UP000419138">
    <property type="component" value="Unassembled WGS sequence"/>
</dbReference>
<reference evidence="13 14" key="1">
    <citation type="submission" date="2019-05" db="EMBL/GenBank/DDBJ databases">
        <title>Comparative genomics and metabolomics analyses of clavulanic acid producing Streptomyces species provides insight into specialized metabolism and evolution of beta-lactam biosynthetic gene clusters.</title>
        <authorList>
            <person name="Moore M.A."/>
            <person name="Cruz-Morales P."/>
            <person name="Barona Gomez F."/>
            <person name="Kapil T."/>
        </authorList>
    </citation>
    <scope>NUCLEOTIDE SEQUENCE [LARGE SCALE GENOMIC DNA]</scope>
    <source>
        <strain evidence="13 14">NRRL 5741</strain>
    </source>
</reference>
<dbReference type="GO" id="GO:0003978">
    <property type="term" value="F:UDP-glucose 4-epimerase activity"/>
    <property type="evidence" value="ECO:0007669"/>
    <property type="project" value="UniProtKB-EC"/>
</dbReference>
<dbReference type="NCBIfam" id="TIGR01179">
    <property type="entry name" value="galE"/>
    <property type="match status" value="1"/>
</dbReference>
<comment type="caution">
    <text evidence="13">The sequence shown here is derived from an EMBL/GenBank/DDBJ whole genome shotgun (WGS) entry which is preliminary data.</text>
</comment>
<keyword evidence="7" id="KW-0520">NAD</keyword>
<dbReference type="PANTHER" id="PTHR43725:SF53">
    <property type="entry name" value="UDP-ARABINOSE 4-EPIMERASE 1"/>
    <property type="match status" value="1"/>
</dbReference>
<comment type="cofactor">
    <cofactor evidence="2">
        <name>NAD(+)</name>
        <dbReference type="ChEBI" id="CHEBI:57540"/>
    </cofactor>
</comment>
<feature type="domain" description="NAD-dependent epimerase/dehydratase" evidence="12">
    <location>
        <begin position="3"/>
        <end position="250"/>
    </location>
</feature>
<evidence type="ECO:0000256" key="3">
    <source>
        <dbReference type="ARBA" id="ARBA00004947"/>
    </source>
</evidence>
<keyword evidence="14" id="KW-1185">Reference proteome</keyword>
<organism evidence="13 14">
    <name type="scientific">Streptomyces jumonjinensis</name>
    <dbReference type="NCBI Taxonomy" id="1945"/>
    <lineage>
        <taxon>Bacteria</taxon>
        <taxon>Bacillati</taxon>
        <taxon>Actinomycetota</taxon>
        <taxon>Actinomycetes</taxon>
        <taxon>Kitasatosporales</taxon>
        <taxon>Streptomycetaceae</taxon>
        <taxon>Streptomyces</taxon>
    </lineage>
</organism>
<evidence type="ECO:0000256" key="1">
    <source>
        <dbReference type="ARBA" id="ARBA00000083"/>
    </source>
</evidence>
<dbReference type="EC" id="5.1.3.2" evidence="5"/>
<evidence type="ECO:0000256" key="2">
    <source>
        <dbReference type="ARBA" id="ARBA00001911"/>
    </source>
</evidence>
<evidence type="ECO:0000313" key="14">
    <source>
        <dbReference type="Proteomes" id="UP000419138"/>
    </source>
</evidence>
<proteinExistence type="inferred from homology"/>
<dbReference type="SUPFAM" id="SSF51735">
    <property type="entry name" value="NAD(P)-binding Rossmann-fold domains"/>
    <property type="match status" value="1"/>
</dbReference>
<name>A0A646KI62_STRJU</name>
<evidence type="ECO:0000256" key="6">
    <source>
        <dbReference type="ARBA" id="ARBA00018569"/>
    </source>
</evidence>
<dbReference type="PANTHER" id="PTHR43725">
    <property type="entry name" value="UDP-GLUCOSE 4-EPIMERASE"/>
    <property type="match status" value="1"/>
</dbReference>
<sequence length="327" mass="35033">MTWLITGGAGYIGAHVARAMAAAGESVVVLDDMSTGFADRLPQEIPYVQGTVLDRELLDRTLAEHGVTGVVHLAGKKQVGQSVEQPLGYYRENVHGLTVLLEAVVQAGVRNFLFSSSAAVYGVPEVDPIPESAPCAPINPYGETKLAGEWLVRAAGRAHSLSTACLRYFNVAGTARPELSDTGVSNIIPMFFDRITRGEEPRIFGDDYPTPDGTCVRDYIHVSDLADAHLTVARRLTAQQTPGDLTVNIGRGVGVSVRELASLVSEVTGRTVDPVVEPRRPGDAAKAVASVALIGEELGWRATHGVREMVESAWEGWRLRHPGAGEF</sequence>
<keyword evidence="9" id="KW-0119">Carbohydrate metabolism</keyword>
<evidence type="ECO:0000256" key="7">
    <source>
        <dbReference type="ARBA" id="ARBA00023027"/>
    </source>
</evidence>
<dbReference type="GO" id="GO:0033499">
    <property type="term" value="P:galactose catabolic process via UDP-galactose, Leloir pathway"/>
    <property type="evidence" value="ECO:0007669"/>
    <property type="project" value="TreeGrafter"/>
</dbReference>
<comment type="similarity">
    <text evidence="4">Belongs to the NAD(P)-dependent epimerase/dehydratase family.</text>
</comment>
<dbReference type="InterPro" id="IPR036291">
    <property type="entry name" value="NAD(P)-bd_dom_sf"/>
</dbReference>
<dbReference type="InterPro" id="IPR005886">
    <property type="entry name" value="UDP_G4E"/>
</dbReference>
<evidence type="ECO:0000313" key="13">
    <source>
        <dbReference type="EMBL" id="MQT01760.1"/>
    </source>
</evidence>
<comment type="catalytic activity">
    <reaction evidence="1">
        <text>UDP-alpha-D-glucose = UDP-alpha-D-galactose</text>
        <dbReference type="Rhea" id="RHEA:22168"/>
        <dbReference type="ChEBI" id="CHEBI:58885"/>
        <dbReference type="ChEBI" id="CHEBI:66914"/>
        <dbReference type="EC" id="5.1.3.2"/>
    </reaction>
</comment>
<dbReference type="InterPro" id="IPR001509">
    <property type="entry name" value="Epimerase_deHydtase"/>
</dbReference>
<evidence type="ECO:0000256" key="11">
    <source>
        <dbReference type="ARBA" id="ARBA00033067"/>
    </source>
</evidence>
<evidence type="ECO:0000256" key="8">
    <source>
        <dbReference type="ARBA" id="ARBA00023235"/>
    </source>
</evidence>
<evidence type="ECO:0000259" key="12">
    <source>
        <dbReference type="Pfam" id="PF01370"/>
    </source>
</evidence>
<keyword evidence="8 13" id="KW-0413">Isomerase</keyword>
<evidence type="ECO:0000256" key="10">
    <source>
        <dbReference type="ARBA" id="ARBA00031367"/>
    </source>
</evidence>
<dbReference type="Gene3D" id="3.90.25.10">
    <property type="entry name" value="UDP-galactose 4-epimerase, domain 1"/>
    <property type="match status" value="1"/>
</dbReference>
<dbReference type="UniPathway" id="UPA00214"/>
<dbReference type="Gene3D" id="3.40.50.720">
    <property type="entry name" value="NAD(P)-binding Rossmann-like Domain"/>
    <property type="match status" value="1"/>
</dbReference>